<organism evidence="2 3">
    <name type="scientific">Candidatus Nanohalococcus occultus</name>
    <dbReference type="NCBI Taxonomy" id="2978047"/>
    <lineage>
        <taxon>Archaea</taxon>
        <taxon>Candidatus Nanohalarchaeota</taxon>
        <taxon>Candidatus Nanohalarchaeota incertae sedis</taxon>
        <taxon>Candidatus Nanohalococcus</taxon>
    </lineage>
</organism>
<keyword evidence="2" id="KW-0540">Nuclease</keyword>
<dbReference type="CDD" id="cd10441">
    <property type="entry name" value="GIY-YIG_COG1833"/>
    <property type="match status" value="1"/>
</dbReference>
<dbReference type="InterPro" id="IPR000305">
    <property type="entry name" value="GIY-YIG_endonuc"/>
</dbReference>
<evidence type="ECO:0000313" key="3">
    <source>
        <dbReference type="Proteomes" id="UP001218034"/>
    </source>
</evidence>
<dbReference type="Proteomes" id="UP001218034">
    <property type="component" value="Chromosome"/>
</dbReference>
<keyword evidence="2" id="KW-0378">Hydrolase</keyword>
<keyword evidence="2" id="KW-0255">Endonuclease</keyword>
<dbReference type="EMBL" id="CP104395">
    <property type="protein sequence ID" value="WEL19986.1"/>
    <property type="molecule type" value="Genomic_DNA"/>
</dbReference>
<accession>A0ABY8CJX7</accession>
<evidence type="ECO:0000259" key="1">
    <source>
        <dbReference type="SMART" id="SM00465"/>
    </source>
</evidence>
<dbReference type="SMART" id="SM00465">
    <property type="entry name" value="GIYc"/>
    <property type="match status" value="1"/>
</dbReference>
<dbReference type="Pfam" id="PF01986">
    <property type="entry name" value="DUF123"/>
    <property type="match status" value="1"/>
</dbReference>
<feature type="domain" description="GIY-YIG" evidence="1">
    <location>
        <begin position="19"/>
        <end position="114"/>
    </location>
</feature>
<sequence>MKAVYAAFFRLEKSREIEVGALGKIQFPEGIYVYVGSAMNSVEKRLERHFSRTENKHWHIDYFSAVAQPIDYFILPENSSYECVLSETANAIGEPVDSFGSSDCECKTHLYRIKNR</sequence>
<dbReference type="GO" id="GO:0004519">
    <property type="term" value="F:endonuclease activity"/>
    <property type="evidence" value="ECO:0007669"/>
    <property type="project" value="UniProtKB-KW"/>
</dbReference>
<gene>
    <name evidence="2" type="ORF">SVXNc_0993</name>
</gene>
<evidence type="ECO:0000313" key="2">
    <source>
        <dbReference type="EMBL" id="WEL19986.1"/>
    </source>
</evidence>
<keyword evidence="3" id="KW-1185">Reference proteome</keyword>
<dbReference type="RefSeq" id="WP_347721815.1">
    <property type="nucleotide sequence ID" value="NZ_CP104395.1"/>
</dbReference>
<dbReference type="InterPro" id="IPR002837">
    <property type="entry name" value="DUF123"/>
</dbReference>
<dbReference type="PANTHER" id="PTHR37460">
    <property type="entry name" value="ENDONUCLEASE III"/>
    <property type="match status" value="1"/>
</dbReference>
<reference evidence="2 3" key="1">
    <citation type="submission" date="2022-09" db="EMBL/GenBank/DDBJ databases">
        <title>Xylan utilization by haloarchaea-nanohaloarchaea associations.</title>
        <authorList>
            <person name="Yakimov M."/>
        </authorList>
    </citation>
    <scope>NUCLEOTIDE SEQUENCE [LARGE SCALE GENOMIC DNA]</scope>
    <source>
        <strain evidence="2 3">SVXNc</strain>
    </source>
</reference>
<protein>
    <submittedName>
        <fullName evidence="2">Uri superfamily endonuclease</fullName>
    </submittedName>
</protein>
<dbReference type="PANTHER" id="PTHR37460:SF1">
    <property type="entry name" value="ENDONUCLEASE III"/>
    <property type="match status" value="1"/>
</dbReference>
<dbReference type="GeneID" id="90590431"/>
<proteinExistence type="predicted"/>
<name>A0ABY8CJX7_9ARCH</name>